<evidence type="ECO:0000313" key="1">
    <source>
        <dbReference type="EMBL" id="KKM28209.1"/>
    </source>
</evidence>
<dbReference type="AlphaFoldDB" id="A0A0F9J710"/>
<name>A0A0F9J710_9ZZZZ</name>
<proteinExistence type="predicted"/>
<accession>A0A0F9J710</accession>
<protein>
    <submittedName>
        <fullName evidence="1">Uncharacterized protein</fullName>
    </submittedName>
</protein>
<dbReference type="EMBL" id="LAZR01012170">
    <property type="protein sequence ID" value="KKM28209.1"/>
    <property type="molecule type" value="Genomic_DNA"/>
</dbReference>
<organism evidence="1">
    <name type="scientific">marine sediment metagenome</name>
    <dbReference type="NCBI Taxonomy" id="412755"/>
    <lineage>
        <taxon>unclassified sequences</taxon>
        <taxon>metagenomes</taxon>
        <taxon>ecological metagenomes</taxon>
    </lineage>
</organism>
<sequence>MGGESEDMMTAKELKDILKMVDDNRILTIERPDENRPDNRYLMPTGNYDVDYADEYFVIYTD</sequence>
<reference evidence="1" key="1">
    <citation type="journal article" date="2015" name="Nature">
        <title>Complex archaea that bridge the gap between prokaryotes and eukaryotes.</title>
        <authorList>
            <person name="Spang A."/>
            <person name="Saw J.H."/>
            <person name="Jorgensen S.L."/>
            <person name="Zaremba-Niedzwiedzka K."/>
            <person name="Martijn J."/>
            <person name="Lind A.E."/>
            <person name="van Eijk R."/>
            <person name="Schleper C."/>
            <person name="Guy L."/>
            <person name="Ettema T.J."/>
        </authorList>
    </citation>
    <scope>NUCLEOTIDE SEQUENCE</scope>
</reference>
<gene>
    <name evidence="1" type="ORF">LCGC14_1567080</name>
</gene>
<comment type="caution">
    <text evidence="1">The sequence shown here is derived from an EMBL/GenBank/DDBJ whole genome shotgun (WGS) entry which is preliminary data.</text>
</comment>